<proteinExistence type="predicted"/>
<reference evidence="1" key="1">
    <citation type="thesis" date="2020" institute="ProQuest LLC" country="789 East Eisenhower Parkway, Ann Arbor, MI, USA">
        <title>Comparative Genomics and Chromosome Evolution.</title>
        <authorList>
            <person name="Mudd A.B."/>
        </authorList>
    </citation>
    <scope>NUCLEOTIDE SEQUENCE</scope>
    <source>
        <strain evidence="1">HN-11 Male</strain>
        <tissue evidence="1">Kidney and liver</tissue>
    </source>
</reference>
<keyword evidence="2" id="KW-1185">Reference proteome</keyword>
<comment type="caution">
    <text evidence="1">The sequence shown here is derived from an EMBL/GenBank/DDBJ whole genome shotgun (WGS) entry which is preliminary data.</text>
</comment>
<name>A0A8J6FHG3_ELECQ</name>
<organism evidence="1 2">
    <name type="scientific">Eleutherodactylus coqui</name>
    <name type="common">Puerto Rican coqui</name>
    <dbReference type="NCBI Taxonomy" id="57060"/>
    <lineage>
        <taxon>Eukaryota</taxon>
        <taxon>Metazoa</taxon>
        <taxon>Chordata</taxon>
        <taxon>Craniata</taxon>
        <taxon>Vertebrata</taxon>
        <taxon>Euteleostomi</taxon>
        <taxon>Amphibia</taxon>
        <taxon>Batrachia</taxon>
        <taxon>Anura</taxon>
        <taxon>Neobatrachia</taxon>
        <taxon>Hyloidea</taxon>
        <taxon>Eleutherodactylidae</taxon>
        <taxon>Eleutherodactylinae</taxon>
        <taxon>Eleutherodactylus</taxon>
        <taxon>Eleutherodactylus</taxon>
    </lineage>
</organism>
<protein>
    <submittedName>
        <fullName evidence="1">Uncharacterized protein</fullName>
    </submittedName>
</protein>
<dbReference type="EMBL" id="WNTK01000003">
    <property type="protein sequence ID" value="KAG9487721.1"/>
    <property type="molecule type" value="Genomic_DNA"/>
</dbReference>
<dbReference type="AlphaFoldDB" id="A0A8J6FHG3"/>
<evidence type="ECO:0000313" key="2">
    <source>
        <dbReference type="Proteomes" id="UP000770717"/>
    </source>
</evidence>
<sequence>MVDGESARCWEAACPHYLSCRRAAALNEHTGIMRHDVRLLTGQLRASSRPCAAAGRRRLLLCVPPPISCSLPLTFCF</sequence>
<evidence type="ECO:0000313" key="1">
    <source>
        <dbReference type="EMBL" id="KAG9487721.1"/>
    </source>
</evidence>
<accession>A0A8J6FHG3</accession>
<gene>
    <name evidence="1" type="ORF">GDO78_007491</name>
</gene>
<dbReference type="Proteomes" id="UP000770717">
    <property type="component" value="Unassembled WGS sequence"/>
</dbReference>